<reference evidence="2 3" key="1">
    <citation type="submission" date="2021-08" db="EMBL/GenBank/DDBJ databases">
        <title>Complete genome sequence of Leptospira kobayashii strain E30.</title>
        <authorList>
            <person name="Nakao R."/>
            <person name="Nakamura S."/>
            <person name="Masuzawa T."/>
            <person name="Koizumi N."/>
        </authorList>
    </citation>
    <scope>NUCLEOTIDE SEQUENCE [LARGE SCALE GENOMIC DNA]</scope>
    <source>
        <strain evidence="2 3">E30</strain>
    </source>
</reference>
<proteinExistence type="predicted"/>
<keyword evidence="2" id="KW-0328">Glycosyltransferase</keyword>
<keyword evidence="1" id="KW-0812">Transmembrane</keyword>
<evidence type="ECO:0000256" key="1">
    <source>
        <dbReference type="SAM" id="Phobius"/>
    </source>
</evidence>
<dbReference type="EMBL" id="AP025028">
    <property type="protein sequence ID" value="BDA79149.1"/>
    <property type="molecule type" value="Genomic_DNA"/>
</dbReference>
<feature type="transmembrane region" description="Helical" evidence="1">
    <location>
        <begin position="172"/>
        <end position="194"/>
    </location>
</feature>
<evidence type="ECO:0000313" key="3">
    <source>
        <dbReference type="Proteomes" id="UP000245263"/>
    </source>
</evidence>
<keyword evidence="1" id="KW-0472">Membrane</keyword>
<dbReference type="RefSeq" id="WP_109019427.1">
    <property type="nucleotide sequence ID" value="NZ_AP025028.1"/>
</dbReference>
<feature type="transmembrane region" description="Helical" evidence="1">
    <location>
        <begin position="214"/>
        <end position="233"/>
    </location>
</feature>
<organism evidence="2 3">
    <name type="scientific">Leptospira kobayashii</name>
    <dbReference type="NCBI Taxonomy" id="1917830"/>
    <lineage>
        <taxon>Bacteria</taxon>
        <taxon>Pseudomonadati</taxon>
        <taxon>Spirochaetota</taxon>
        <taxon>Spirochaetia</taxon>
        <taxon>Leptospirales</taxon>
        <taxon>Leptospiraceae</taxon>
        <taxon>Leptospira</taxon>
    </lineage>
</organism>
<feature type="transmembrane region" description="Helical" evidence="1">
    <location>
        <begin position="95"/>
        <end position="113"/>
    </location>
</feature>
<feature type="transmembrane region" description="Helical" evidence="1">
    <location>
        <begin position="309"/>
        <end position="329"/>
    </location>
</feature>
<feature type="transmembrane region" description="Helical" evidence="1">
    <location>
        <begin position="335"/>
        <end position="353"/>
    </location>
</feature>
<feature type="transmembrane region" description="Helical" evidence="1">
    <location>
        <begin position="365"/>
        <end position="384"/>
    </location>
</feature>
<dbReference type="Proteomes" id="UP000245263">
    <property type="component" value="Chromosome 1"/>
</dbReference>
<feature type="transmembrane region" description="Helical" evidence="1">
    <location>
        <begin position="120"/>
        <end position="136"/>
    </location>
</feature>
<evidence type="ECO:0000313" key="2">
    <source>
        <dbReference type="EMBL" id="BDA79149.1"/>
    </source>
</evidence>
<feature type="transmembrane region" description="Helical" evidence="1">
    <location>
        <begin position="16"/>
        <end position="34"/>
    </location>
</feature>
<protein>
    <submittedName>
        <fullName evidence="2">Dolichyl-phosphate-mannose--protein mannosyltransferase</fullName>
    </submittedName>
</protein>
<accession>A0ABM7URT4</accession>
<keyword evidence="3" id="KW-1185">Reference proteome</keyword>
<feature type="transmembrane region" description="Helical" evidence="1">
    <location>
        <begin position="142"/>
        <end position="160"/>
    </location>
</feature>
<name>A0ABM7URT4_9LEPT</name>
<feature type="transmembrane region" description="Helical" evidence="1">
    <location>
        <begin position="271"/>
        <end position="288"/>
    </location>
</feature>
<feature type="transmembrane region" description="Helical" evidence="1">
    <location>
        <begin position="245"/>
        <end position="265"/>
    </location>
</feature>
<gene>
    <name evidence="2" type="ORF">LPTSP3_g20790</name>
</gene>
<keyword evidence="1" id="KW-1133">Transmembrane helix</keyword>
<dbReference type="GO" id="GO:0016757">
    <property type="term" value="F:glycosyltransferase activity"/>
    <property type="evidence" value="ECO:0007669"/>
    <property type="project" value="UniProtKB-KW"/>
</dbReference>
<sequence>MNNKTGVRFALSYENFSLYIIVPVFLLIGIYFRLHNIDLQSLWADELFSVLNSSLPNLSDTLKTFEQETNPPLHGILLHYWIYYFSNSPTSVRSLSAFFGILSLLVLIIKFYFSKKDSDLYSFLFLSASFGAVYYSQEARSYSLLVFFSILTTIYFLRIAEESSEKRTNYKTYGLFILFGTLASYTHYFGLLYSAHLYFALFVYLLLKKEFRQIPTLITAGILQLLLYFPEIYKLIFLLPQTDRISWIPSTGIFVFFEIFNYTFFLLPYKGVQVILICFLLYAVSIGINFKEVRSYLKDKSNSRTKENLYLLGGIILLFLATTNIISIYKPVLTGRNLLVLSYPLILFVSITIEIFVKPKRNMKLVLVCFFSLFFILSFTRSYYKPFKEHYKQTVTFLLQEAKGASIYSYEEDRFFNYYFQQMPEHNHMRVLEFPKKENQLDLEILKTIPKGGKIFLVESNMQSVFPEAERVRIEKQVSSSQTIPIWGIKVYVLTK</sequence>
<keyword evidence="2" id="KW-0808">Transferase</keyword>